<dbReference type="HOGENOM" id="CLU_106152_1_0_1"/>
<protein>
    <submittedName>
        <fullName evidence="1">Uncharacterized protein</fullName>
    </submittedName>
</protein>
<dbReference type="InParanoid" id="K3WNN2"/>
<dbReference type="Proteomes" id="UP000019132">
    <property type="component" value="Unassembled WGS sequence"/>
</dbReference>
<reference evidence="2" key="1">
    <citation type="journal article" date="2010" name="Genome Biol.">
        <title>Genome sequence of the necrotrophic plant pathogen Pythium ultimum reveals original pathogenicity mechanisms and effector repertoire.</title>
        <authorList>
            <person name="Levesque C.A."/>
            <person name="Brouwer H."/>
            <person name="Cano L."/>
            <person name="Hamilton J.P."/>
            <person name="Holt C."/>
            <person name="Huitema E."/>
            <person name="Raffaele S."/>
            <person name="Robideau G.P."/>
            <person name="Thines M."/>
            <person name="Win J."/>
            <person name="Zerillo M.M."/>
            <person name="Beakes G.W."/>
            <person name="Boore J.L."/>
            <person name="Busam D."/>
            <person name="Dumas B."/>
            <person name="Ferriera S."/>
            <person name="Fuerstenberg S.I."/>
            <person name="Gachon C.M."/>
            <person name="Gaulin E."/>
            <person name="Govers F."/>
            <person name="Grenville-Briggs L."/>
            <person name="Horner N."/>
            <person name="Hostetler J."/>
            <person name="Jiang R.H."/>
            <person name="Johnson J."/>
            <person name="Krajaejun T."/>
            <person name="Lin H."/>
            <person name="Meijer H.J."/>
            <person name="Moore B."/>
            <person name="Morris P."/>
            <person name="Phuntmart V."/>
            <person name="Puiu D."/>
            <person name="Shetty J."/>
            <person name="Stajich J.E."/>
            <person name="Tripathy S."/>
            <person name="Wawra S."/>
            <person name="van West P."/>
            <person name="Whitty B.R."/>
            <person name="Coutinho P.M."/>
            <person name="Henrissat B."/>
            <person name="Martin F."/>
            <person name="Thomas P.D."/>
            <person name="Tyler B.M."/>
            <person name="De Vries R.P."/>
            <person name="Kamoun S."/>
            <person name="Yandell M."/>
            <person name="Tisserat N."/>
            <person name="Buell C.R."/>
        </authorList>
    </citation>
    <scope>NUCLEOTIDE SEQUENCE</scope>
    <source>
        <strain evidence="2">DAOM:BR144</strain>
    </source>
</reference>
<proteinExistence type="predicted"/>
<dbReference type="AlphaFoldDB" id="K3WNN2"/>
<sequence length="128" mass="14203">MAAVLCEATKFAVDQGFAGGALAGSGALMVSLTNLVRELHGSKEMCQDLIANIGSLLPQLKTMLKNDNIKTSKDMLTAYESLLREVEVFLQNHVDSKPLTRVINHLKMKKRVQQFYVDLEKIKALLEL</sequence>
<accession>K3WNN2</accession>
<evidence type="ECO:0000313" key="2">
    <source>
        <dbReference type="Proteomes" id="UP000019132"/>
    </source>
</evidence>
<dbReference type="eggNOG" id="ENOG502RUXX">
    <property type="taxonomic scope" value="Eukaryota"/>
</dbReference>
<keyword evidence="2" id="KW-1185">Reference proteome</keyword>
<reference evidence="2" key="2">
    <citation type="submission" date="2010-04" db="EMBL/GenBank/DDBJ databases">
        <authorList>
            <person name="Buell R."/>
            <person name="Hamilton J."/>
            <person name="Hostetler J."/>
        </authorList>
    </citation>
    <scope>NUCLEOTIDE SEQUENCE [LARGE SCALE GENOMIC DNA]</scope>
    <source>
        <strain evidence="2">DAOM:BR144</strain>
    </source>
</reference>
<dbReference type="EMBL" id="GL376604">
    <property type="status" value="NOT_ANNOTATED_CDS"/>
    <property type="molecule type" value="Genomic_DNA"/>
</dbReference>
<reference evidence="1" key="3">
    <citation type="submission" date="2015-02" db="UniProtKB">
        <authorList>
            <consortium name="EnsemblProtists"/>
        </authorList>
    </citation>
    <scope>IDENTIFICATION</scope>
    <source>
        <strain evidence="1">DAOM BR144</strain>
    </source>
</reference>
<evidence type="ECO:0000313" key="1">
    <source>
        <dbReference type="EnsemblProtists" id="PYU1_T006574"/>
    </source>
</evidence>
<organism evidence="1 2">
    <name type="scientific">Globisporangium ultimum (strain ATCC 200006 / CBS 805.95 / DAOM BR144)</name>
    <name type="common">Pythium ultimum</name>
    <dbReference type="NCBI Taxonomy" id="431595"/>
    <lineage>
        <taxon>Eukaryota</taxon>
        <taxon>Sar</taxon>
        <taxon>Stramenopiles</taxon>
        <taxon>Oomycota</taxon>
        <taxon>Peronosporomycetes</taxon>
        <taxon>Pythiales</taxon>
        <taxon>Pythiaceae</taxon>
        <taxon>Globisporangium</taxon>
    </lineage>
</organism>
<dbReference type="EnsemblProtists" id="PYU1_T006574">
    <property type="protein sequence ID" value="PYU1_T006574"/>
    <property type="gene ID" value="PYU1_G006562"/>
</dbReference>
<dbReference type="VEuPathDB" id="FungiDB:PYU1_G006562"/>
<name>K3WNN2_GLOUD</name>